<evidence type="ECO:0000256" key="7">
    <source>
        <dbReference type="SAM" id="Coils"/>
    </source>
</evidence>
<evidence type="ECO:0000313" key="9">
    <source>
        <dbReference type="EMBL" id="KAJ7970552.1"/>
    </source>
</evidence>
<dbReference type="Pfam" id="PF10513">
    <property type="entry name" value="EPL1"/>
    <property type="match status" value="1"/>
</dbReference>
<dbReference type="AlphaFoldDB" id="A0AAD7M643"/>
<dbReference type="GO" id="GO:0006357">
    <property type="term" value="P:regulation of transcription by RNA polymerase II"/>
    <property type="evidence" value="ECO:0007669"/>
    <property type="project" value="InterPro"/>
</dbReference>
<feature type="coiled-coil region" evidence="7">
    <location>
        <begin position="720"/>
        <end position="747"/>
    </location>
</feature>
<comment type="subcellular location">
    <subcellularLocation>
        <location evidence="1 6">Nucleus</location>
    </subcellularLocation>
</comment>
<evidence type="ECO:0000256" key="1">
    <source>
        <dbReference type="ARBA" id="ARBA00004123"/>
    </source>
</evidence>
<sequence length="799" mass="89795">MPSVGMRRTTRVFGVVKGVDGARVLRSGRRLWPESEDGKLRRGSEGDDWFKLVKTTGKGDGGGGGGVAFNHSGWLRGAVQTKQQVSVINTEDDCSIKMTMPSEDSVAVTDGNGTDRMFGIVYRRKRKRLDAARHDFAANPESKMGPNKKMKMFGLHFSRRQRRKKGGSEENIVDSRGLHLGVLTVLVDPSCGGSFLFSCFLFTVLSYIKRKRLRLKQLSAFLLSEPINGFYASHGFHFLRDSLCSSTTFGICQIFESTQFIPLFCVDISAIPLCFKYIYSRMLLRSMFRSHVLVNSSVDVHGESEIMTNCPEVHNESHIQCIPPERELSGCTTMVPDPDNSEKMLLIHPSVRVSKLACRNKNVLIFRGIQKRRSSLRRRKARNPSVVGLHKPNGVLVSDLVGSRKSNISFSSAVSTKKLRSSVRSLSRRNFKEVSSTVVDSIRAIDSSFCSTNLLVVEADKCYRVEGAVIMSEITASKEWLLVVKKDGLTRCTLKAEKAMRPCSNNRFTHVIMWTLDNGWKLEFPNRQDWLVFKDLYKECSELNVPAPSPKSIPVPGVHEVSDYGDSCGVPFQRPDAYISMNGDELSRAMAKTTANYDMDSEDEEWLTKLNNELQEHVSVDNFELMVDAFEKAFYGRPDDFSDEKAATDLCPDLGRRDVVEAVFSYWMRKRKQKRSSLLRVFQGQQSKRASLIPKPFLRKRRSFKRQPSQMGRGKQPSVLQAMAAARDALEERNAKLKVEEAKAAANRSIELAILKRKRAQALVENADLAAYKATMLIRIAEAARVTESTDASAGYFLD</sequence>
<evidence type="ECO:0000256" key="2">
    <source>
        <dbReference type="ARBA" id="ARBA00008035"/>
    </source>
</evidence>
<dbReference type="InterPro" id="IPR019542">
    <property type="entry name" value="Enhancer_polycomb-like_N"/>
</dbReference>
<dbReference type="InterPro" id="IPR024943">
    <property type="entry name" value="Enhancer_polycomb"/>
</dbReference>
<dbReference type="GO" id="GO:0005634">
    <property type="term" value="C:nucleus"/>
    <property type="evidence" value="ECO:0007669"/>
    <property type="project" value="UniProtKB-SubCell"/>
</dbReference>
<organism evidence="9 10">
    <name type="scientific">Quillaja saponaria</name>
    <name type="common">Soap bark tree</name>
    <dbReference type="NCBI Taxonomy" id="32244"/>
    <lineage>
        <taxon>Eukaryota</taxon>
        <taxon>Viridiplantae</taxon>
        <taxon>Streptophyta</taxon>
        <taxon>Embryophyta</taxon>
        <taxon>Tracheophyta</taxon>
        <taxon>Spermatophyta</taxon>
        <taxon>Magnoliopsida</taxon>
        <taxon>eudicotyledons</taxon>
        <taxon>Gunneridae</taxon>
        <taxon>Pentapetalae</taxon>
        <taxon>rosids</taxon>
        <taxon>fabids</taxon>
        <taxon>Fabales</taxon>
        <taxon>Quillajaceae</taxon>
        <taxon>Quillaja</taxon>
    </lineage>
</organism>
<evidence type="ECO:0000256" key="6">
    <source>
        <dbReference type="RuleBase" id="RU361124"/>
    </source>
</evidence>
<keyword evidence="4 6" id="KW-0804">Transcription</keyword>
<keyword evidence="7" id="KW-0175">Coiled coil</keyword>
<evidence type="ECO:0000256" key="5">
    <source>
        <dbReference type="ARBA" id="ARBA00023242"/>
    </source>
</evidence>
<keyword evidence="3 6" id="KW-0805">Transcription regulation</keyword>
<dbReference type="EMBL" id="JARAOO010000004">
    <property type="protein sequence ID" value="KAJ7970552.1"/>
    <property type="molecule type" value="Genomic_DNA"/>
</dbReference>
<reference evidence="9" key="1">
    <citation type="journal article" date="2023" name="Science">
        <title>Elucidation of the pathway for biosynthesis of saponin adjuvants from the soapbark tree.</title>
        <authorList>
            <person name="Reed J."/>
            <person name="Orme A."/>
            <person name="El-Demerdash A."/>
            <person name="Owen C."/>
            <person name="Martin L.B.B."/>
            <person name="Misra R.C."/>
            <person name="Kikuchi S."/>
            <person name="Rejzek M."/>
            <person name="Martin A.C."/>
            <person name="Harkess A."/>
            <person name="Leebens-Mack J."/>
            <person name="Louveau T."/>
            <person name="Stephenson M.J."/>
            <person name="Osbourn A."/>
        </authorList>
    </citation>
    <scope>NUCLEOTIDE SEQUENCE</scope>
    <source>
        <strain evidence="9">S10</strain>
    </source>
</reference>
<evidence type="ECO:0000256" key="3">
    <source>
        <dbReference type="ARBA" id="ARBA00023015"/>
    </source>
</evidence>
<name>A0AAD7M643_QUISA</name>
<evidence type="ECO:0000313" key="10">
    <source>
        <dbReference type="Proteomes" id="UP001163823"/>
    </source>
</evidence>
<dbReference type="Proteomes" id="UP001163823">
    <property type="component" value="Chromosome 4"/>
</dbReference>
<feature type="domain" description="Enhancer of polycomb-like N-terminal" evidence="8">
    <location>
        <begin position="550"/>
        <end position="632"/>
    </location>
</feature>
<comment type="similarity">
    <text evidence="2 6">Belongs to the enhancer of polycomb family.</text>
</comment>
<dbReference type="GO" id="GO:0035267">
    <property type="term" value="C:NuA4 histone acetyltransferase complex"/>
    <property type="evidence" value="ECO:0007669"/>
    <property type="project" value="InterPro"/>
</dbReference>
<evidence type="ECO:0000256" key="4">
    <source>
        <dbReference type="ARBA" id="ARBA00023163"/>
    </source>
</evidence>
<accession>A0AAD7M643</accession>
<dbReference type="PANTHER" id="PTHR14898">
    <property type="entry name" value="ENHANCER OF POLYCOMB"/>
    <property type="match status" value="1"/>
</dbReference>
<keyword evidence="5 6" id="KW-0539">Nucleus</keyword>
<evidence type="ECO:0000259" key="8">
    <source>
        <dbReference type="Pfam" id="PF10513"/>
    </source>
</evidence>
<protein>
    <recommendedName>
        <fullName evidence="6">Enhancer of polycomb-like protein</fullName>
    </recommendedName>
</protein>
<gene>
    <name evidence="9" type="ORF">O6P43_008722</name>
</gene>
<proteinExistence type="inferred from homology"/>
<keyword evidence="10" id="KW-1185">Reference proteome</keyword>
<comment type="caution">
    <text evidence="9">The sequence shown here is derived from an EMBL/GenBank/DDBJ whole genome shotgun (WGS) entry which is preliminary data.</text>
</comment>